<comment type="caution">
    <text evidence="6">The sequence shown here is derived from an EMBL/GenBank/DDBJ whole genome shotgun (WGS) entry which is preliminary data.</text>
</comment>
<feature type="region of interest" description="Disordered" evidence="4">
    <location>
        <begin position="252"/>
        <end position="290"/>
    </location>
</feature>
<dbReference type="InterPro" id="IPR001650">
    <property type="entry name" value="Helicase_C-like"/>
</dbReference>
<gene>
    <name evidence="6" type="ORF">TeGR_g6012</name>
</gene>
<reference evidence="6 7" key="1">
    <citation type="journal article" date="2023" name="Commun. Biol.">
        <title>Genome analysis of Parmales, the sister group of diatoms, reveals the evolutionary specialization of diatoms from phago-mixotrophs to photoautotrophs.</title>
        <authorList>
            <person name="Ban H."/>
            <person name="Sato S."/>
            <person name="Yoshikawa S."/>
            <person name="Yamada K."/>
            <person name="Nakamura Y."/>
            <person name="Ichinomiya M."/>
            <person name="Sato N."/>
            <person name="Blanc-Mathieu R."/>
            <person name="Endo H."/>
            <person name="Kuwata A."/>
            <person name="Ogata H."/>
        </authorList>
    </citation>
    <scope>NUCLEOTIDE SEQUENCE [LARGE SCALE GENOMIC DNA]</scope>
</reference>
<evidence type="ECO:0000256" key="3">
    <source>
        <dbReference type="ARBA" id="ARBA00034808"/>
    </source>
</evidence>
<organism evidence="6 7">
    <name type="scientific">Tetraparma gracilis</name>
    <dbReference type="NCBI Taxonomy" id="2962635"/>
    <lineage>
        <taxon>Eukaryota</taxon>
        <taxon>Sar</taxon>
        <taxon>Stramenopiles</taxon>
        <taxon>Ochrophyta</taxon>
        <taxon>Bolidophyceae</taxon>
        <taxon>Parmales</taxon>
        <taxon>Triparmaceae</taxon>
        <taxon>Tetraparma</taxon>
    </lineage>
</organism>
<evidence type="ECO:0000256" key="1">
    <source>
        <dbReference type="ARBA" id="ARBA00005446"/>
    </source>
</evidence>
<dbReference type="EC" id="5.6.2.4" evidence="3"/>
<evidence type="ECO:0000259" key="5">
    <source>
        <dbReference type="PROSITE" id="PS51194"/>
    </source>
</evidence>
<evidence type="ECO:0000313" key="7">
    <source>
        <dbReference type="Proteomes" id="UP001165060"/>
    </source>
</evidence>
<dbReference type="InterPro" id="IPR027417">
    <property type="entry name" value="P-loop_NTPase"/>
</dbReference>
<dbReference type="PANTHER" id="PTHR13710">
    <property type="entry name" value="DNA HELICASE RECQ FAMILY MEMBER"/>
    <property type="match status" value="1"/>
</dbReference>
<protein>
    <recommendedName>
        <fullName evidence="3">DNA 3'-5' helicase</fullName>
        <ecNumber evidence="3">5.6.2.4</ecNumber>
    </recommendedName>
</protein>
<feature type="domain" description="Helicase C-terminal" evidence="5">
    <location>
        <begin position="1"/>
        <end position="153"/>
    </location>
</feature>
<feature type="compositionally biased region" description="Basic residues" evidence="4">
    <location>
        <begin position="253"/>
        <end position="274"/>
    </location>
</feature>
<dbReference type="Pfam" id="PF00271">
    <property type="entry name" value="Helicase_C"/>
    <property type="match status" value="1"/>
</dbReference>
<dbReference type="SUPFAM" id="SSF52540">
    <property type="entry name" value="P-loop containing nucleoside triphosphate hydrolases"/>
    <property type="match status" value="1"/>
</dbReference>
<feature type="compositionally biased region" description="Low complexity" evidence="4">
    <location>
        <begin position="337"/>
        <end position="348"/>
    </location>
</feature>
<feature type="compositionally biased region" description="Acidic residues" evidence="4">
    <location>
        <begin position="194"/>
        <end position="209"/>
    </location>
</feature>
<accession>A0ABQ6M3T2</accession>
<dbReference type="PANTHER" id="PTHR13710:SF155">
    <property type="entry name" value="ATP-DEPENDENT DNA HELICASE Q-LIKE 3"/>
    <property type="match status" value="1"/>
</dbReference>
<comment type="similarity">
    <text evidence="1">Belongs to the helicase family. RecQ subfamily.</text>
</comment>
<dbReference type="PROSITE" id="PS51194">
    <property type="entry name" value="HELICASE_CTER"/>
    <property type="match status" value="1"/>
</dbReference>
<dbReference type="EMBL" id="BRYB01002397">
    <property type="protein sequence ID" value="GMI19024.1"/>
    <property type="molecule type" value="Genomic_DNA"/>
</dbReference>
<dbReference type="SMART" id="SM00490">
    <property type="entry name" value="HELICc"/>
    <property type="match status" value="1"/>
</dbReference>
<sequence>LPPSLPPSLSRKDTAALSKLITKFAGVKAVAYHAGLKDSVRADAQTQWISGEAPICVATIAFGMGIDLACVRYVVHWNIPKNIEGFYQESGRAGRDGLPAESVTYFSKDVNCLEPGCRRCFLLKHFGERSSPAQTCKKTCDFCKDPDKVEALLKAASSAGGDAQANRGATTFGDVPKAKAQFDESAPGEYDQLASDDSDSAESDLENDDFGLNASLDDADVFHADDGEDSSPKERGRSAAEILQKYEIAEHKARGRKGKSGFTTFRKKGRRRKRGSESMGGATFTSMTPAMLGAKSQGVVVKKTNTFETVREESNPHAGKSSAQLAAEIAALKAKMAAAKPSLATKPLPKMKRPLPPPPKRL</sequence>
<comment type="catalytic activity">
    <reaction evidence="2">
        <text>Couples ATP hydrolysis with the unwinding of duplex DNA by translocating in the 3'-5' direction.</text>
        <dbReference type="EC" id="5.6.2.4"/>
    </reaction>
</comment>
<keyword evidence="7" id="KW-1185">Reference proteome</keyword>
<evidence type="ECO:0000313" key="6">
    <source>
        <dbReference type="EMBL" id="GMI19024.1"/>
    </source>
</evidence>
<feature type="region of interest" description="Disordered" evidence="4">
    <location>
        <begin position="183"/>
        <end position="210"/>
    </location>
</feature>
<dbReference type="Proteomes" id="UP001165060">
    <property type="component" value="Unassembled WGS sequence"/>
</dbReference>
<proteinExistence type="inferred from homology"/>
<feature type="non-terminal residue" evidence="6">
    <location>
        <position position="1"/>
    </location>
</feature>
<evidence type="ECO:0000256" key="4">
    <source>
        <dbReference type="SAM" id="MobiDB-lite"/>
    </source>
</evidence>
<dbReference type="Gene3D" id="3.40.50.300">
    <property type="entry name" value="P-loop containing nucleotide triphosphate hydrolases"/>
    <property type="match status" value="1"/>
</dbReference>
<name>A0ABQ6M3T2_9STRA</name>
<feature type="region of interest" description="Disordered" evidence="4">
    <location>
        <begin position="337"/>
        <end position="362"/>
    </location>
</feature>
<evidence type="ECO:0000256" key="2">
    <source>
        <dbReference type="ARBA" id="ARBA00034617"/>
    </source>
</evidence>